<evidence type="ECO:0000313" key="3">
    <source>
        <dbReference type="Proteomes" id="UP001595824"/>
    </source>
</evidence>
<feature type="region of interest" description="Disordered" evidence="1">
    <location>
        <begin position="1"/>
        <end position="23"/>
    </location>
</feature>
<dbReference type="RefSeq" id="WP_381738394.1">
    <property type="nucleotide sequence ID" value="NZ_JBHSDP010000011.1"/>
</dbReference>
<name>A0ABV8TCH0_9ACTN</name>
<dbReference type="EMBL" id="JBHSDP010000011">
    <property type="protein sequence ID" value="MFC4328262.1"/>
    <property type="molecule type" value="Genomic_DNA"/>
</dbReference>
<proteinExistence type="predicted"/>
<reference evidence="3" key="1">
    <citation type="journal article" date="2019" name="Int. J. Syst. Evol. Microbiol.">
        <title>The Global Catalogue of Microorganisms (GCM) 10K type strain sequencing project: providing services to taxonomists for standard genome sequencing and annotation.</title>
        <authorList>
            <consortium name="The Broad Institute Genomics Platform"/>
            <consortium name="The Broad Institute Genome Sequencing Center for Infectious Disease"/>
            <person name="Wu L."/>
            <person name="Ma J."/>
        </authorList>
    </citation>
    <scope>NUCLEOTIDE SEQUENCE [LARGE SCALE GENOMIC DNA]</scope>
    <source>
        <strain evidence="3">PCU 347</strain>
    </source>
</reference>
<protein>
    <submittedName>
        <fullName evidence="2">Uncharacterized protein</fullName>
    </submittedName>
</protein>
<organism evidence="2 3">
    <name type="scientific">Streptomyces andamanensis</name>
    <dbReference type="NCBI Taxonomy" id="1565035"/>
    <lineage>
        <taxon>Bacteria</taxon>
        <taxon>Bacillati</taxon>
        <taxon>Actinomycetota</taxon>
        <taxon>Actinomycetes</taxon>
        <taxon>Kitasatosporales</taxon>
        <taxon>Streptomycetaceae</taxon>
        <taxon>Streptomyces</taxon>
    </lineage>
</organism>
<feature type="compositionally biased region" description="Acidic residues" evidence="1">
    <location>
        <begin position="85"/>
        <end position="107"/>
    </location>
</feature>
<feature type="compositionally biased region" description="Polar residues" evidence="1">
    <location>
        <begin position="74"/>
        <end position="83"/>
    </location>
</feature>
<dbReference type="Proteomes" id="UP001595824">
    <property type="component" value="Unassembled WGS sequence"/>
</dbReference>
<feature type="compositionally biased region" description="Low complexity" evidence="1">
    <location>
        <begin position="108"/>
        <end position="118"/>
    </location>
</feature>
<comment type="caution">
    <text evidence="2">The sequence shown here is derived from an EMBL/GenBank/DDBJ whole genome shotgun (WGS) entry which is preliminary data.</text>
</comment>
<evidence type="ECO:0000256" key="1">
    <source>
        <dbReference type="SAM" id="MobiDB-lite"/>
    </source>
</evidence>
<gene>
    <name evidence="2" type="ORF">ACFPC0_10540</name>
</gene>
<feature type="region of interest" description="Disordered" evidence="1">
    <location>
        <begin position="195"/>
        <end position="217"/>
    </location>
</feature>
<feature type="region of interest" description="Disordered" evidence="1">
    <location>
        <begin position="49"/>
        <end position="160"/>
    </location>
</feature>
<evidence type="ECO:0000313" key="2">
    <source>
        <dbReference type="EMBL" id="MFC4328262.1"/>
    </source>
</evidence>
<sequence>MATRYIVAATPSSPEPKTISNLKAAKAEAGARARLDHVDVEVRTQATNKLTYTAQGAPGSEPTPAPTAEPVSEPATQADTQATEEPAEDSEEPAEDSEPDPANDEAFEAALAELLGEGYVPNPPAADETAPEDGEGDAPEPPTAEEGEGEGDAGEPAQEAHRGVLDCGCSVEKVIETGEHGPECAAAAQAKAQAAAVERDRPARPRRTGGGTRREALGPSVVDGWELLYDKPKHRAQVGRKDGKYALICTDHKHAHLLDRLVQERALRQGKRSVWCPQCTV</sequence>
<accession>A0ABV8TCH0</accession>
<keyword evidence="3" id="KW-1185">Reference proteome</keyword>
<feature type="compositionally biased region" description="Acidic residues" evidence="1">
    <location>
        <begin position="129"/>
        <end position="153"/>
    </location>
</feature>